<evidence type="ECO:0000313" key="4">
    <source>
        <dbReference type="Proteomes" id="UP000199139"/>
    </source>
</evidence>
<evidence type="ECO:0000313" key="5">
    <source>
        <dbReference type="Proteomes" id="UP000321773"/>
    </source>
</evidence>
<dbReference type="STRING" id="306541.SAMN05421668_10522"/>
<name>A0A1I6R1H0_9BACI</name>
<accession>A0A1I6R1H0</accession>
<reference evidence="2 5" key="2">
    <citation type="submission" date="2019-07" db="EMBL/GenBank/DDBJ databases">
        <title>Whole genome shotgun sequence of Halolactibacillus miurensis NBRC 100873.</title>
        <authorList>
            <person name="Hosoyama A."/>
            <person name="Uohara A."/>
            <person name="Ohji S."/>
            <person name="Ichikawa N."/>
        </authorList>
    </citation>
    <scope>NUCLEOTIDE SEQUENCE [LARGE SCALE GENOMIC DNA]</scope>
    <source>
        <strain evidence="2 5">NBRC 100873</strain>
    </source>
</reference>
<dbReference type="Proteomes" id="UP000321773">
    <property type="component" value="Unassembled WGS sequence"/>
</dbReference>
<organism evidence="3 4">
    <name type="scientific">Halolactibacillus miurensis</name>
    <dbReference type="NCBI Taxonomy" id="306541"/>
    <lineage>
        <taxon>Bacteria</taxon>
        <taxon>Bacillati</taxon>
        <taxon>Bacillota</taxon>
        <taxon>Bacilli</taxon>
        <taxon>Bacillales</taxon>
        <taxon>Bacillaceae</taxon>
        <taxon>Halolactibacillus</taxon>
    </lineage>
</organism>
<dbReference type="EMBL" id="FPAI01000005">
    <property type="protein sequence ID" value="SFS58494.1"/>
    <property type="molecule type" value="Genomic_DNA"/>
</dbReference>
<dbReference type="RefSeq" id="WP_062321554.1">
    <property type="nucleotide sequence ID" value="NZ_BJWJ01000004.1"/>
</dbReference>
<evidence type="ECO:0000256" key="1">
    <source>
        <dbReference type="SAM" id="MobiDB-lite"/>
    </source>
</evidence>
<feature type="region of interest" description="Disordered" evidence="1">
    <location>
        <begin position="468"/>
        <end position="510"/>
    </location>
</feature>
<dbReference type="Proteomes" id="UP000199139">
    <property type="component" value="Unassembled WGS sequence"/>
</dbReference>
<dbReference type="EMBL" id="BJWJ01000004">
    <property type="protein sequence ID" value="GEM03666.1"/>
    <property type="molecule type" value="Genomic_DNA"/>
</dbReference>
<gene>
    <name evidence="2" type="ORF">HMI01_06540</name>
    <name evidence="3" type="ORF">SAMN05421668_10522</name>
</gene>
<dbReference type="OrthoDB" id="1395829at2"/>
<keyword evidence="5" id="KW-1185">Reference proteome</keyword>
<evidence type="ECO:0000313" key="3">
    <source>
        <dbReference type="EMBL" id="SFS58494.1"/>
    </source>
</evidence>
<dbReference type="AlphaFoldDB" id="A0A1I6R1H0"/>
<feature type="compositionally biased region" description="Basic and acidic residues" evidence="1">
    <location>
        <begin position="501"/>
        <end position="510"/>
    </location>
</feature>
<evidence type="ECO:0000313" key="2">
    <source>
        <dbReference type="EMBL" id="GEM03666.1"/>
    </source>
</evidence>
<reference evidence="3 4" key="1">
    <citation type="submission" date="2016-10" db="EMBL/GenBank/DDBJ databases">
        <authorList>
            <person name="de Groot N.N."/>
        </authorList>
    </citation>
    <scope>NUCLEOTIDE SEQUENCE [LARGE SCALE GENOMIC DNA]</scope>
    <source>
        <strain evidence="3 4">DSM 17074</strain>
    </source>
</reference>
<sequence length="640" mass="74066">MTDINNNQWKFTSIENIEESHFDRSLERFFGMGVMGLVRENIQNSLDGYLYDDKPVIVKIKTGEMRATDVPGIDNLRERINTLEGRNNYTKETIKHMNEKIKQNRIRYMSFEDENTKGLTGAENGQTNSKSDTWGIYAYNKGFHFEEENISKEEIRGGSHGVGKIASNAASDLHAMFFSNCDDKNQKHLGGTVQLVEHWFNGQAYRSTGYFTDAQRENGLLKYYPFSNESNHPFRKDTRGLKIIIPFLREEYDDQMAIVKSVCDSFFVSILKNKLEVHINDQVINKDNLTDYVYNDQYYEQSVENMKDVFTPMYVDTYLNYPIEKDLVVESKDETYQFKLFFKYDEKISKGRTAIIRTVGMKIEDFKVNGYATKPYNAVVIGDKKADAYLKSLENESHTEISNKHINDKYLKSNATRFINNLSRAIKKHIDDAIQENNQMDGIMDTKDIIYTVERKFKNDLQKATETVRVGNGKSLRKTKGNSSKKERRNRADAETNATGDKGEKRNKRDPLKFKKAKGDGKVVDEKQRYSTYPETVERLRLDDHEILQFDFSSSKLLMGVTECDVVLAVIDGTGKEYSDEFKVDSNFTRAIDLGTGQDCRLLKNKITNVKVNNGIIKLRLDYDRKMNKSLKFIYYLEVE</sequence>
<protein>
    <submittedName>
        <fullName evidence="3">Uncharacterized protein</fullName>
    </submittedName>
</protein>
<proteinExistence type="predicted"/>